<dbReference type="GO" id="GO:0070914">
    <property type="term" value="P:UV-damage excision repair"/>
    <property type="evidence" value="ECO:0007669"/>
    <property type="project" value="TreeGrafter"/>
</dbReference>
<dbReference type="CDD" id="cd21075">
    <property type="entry name" value="DBD_XPA-like"/>
    <property type="match status" value="1"/>
</dbReference>
<evidence type="ECO:0000313" key="7">
    <source>
        <dbReference type="Proteomes" id="UP001311799"/>
    </source>
</evidence>
<accession>A0AAV9XU53</accession>
<dbReference type="GO" id="GO:0000715">
    <property type="term" value="P:nucleotide-excision repair, DNA damage recognition"/>
    <property type="evidence" value="ECO:0007669"/>
    <property type="project" value="TreeGrafter"/>
</dbReference>
<dbReference type="GO" id="GO:0006284">
    <property type="term" value="P:base-excision repair"/>
    <property type="evidence" value="ECO:0007669"/>
    <property type="project" value="TreeGrafter"/>
</dbReference>
<name>A0AAV9XU53_9CRYT</name>
<reference evidence="6 7" key="1">
    <citation type="submission" date="2023-10" db="EMBL/GenBank/DDBJ databases">
        <title>Comparative genomics analysis reveals potential genetic determinants of host preference in Cryptosporidium xiaoi.</title>
        <authorList>
            <person name="Xiao L."/>
            <person name="Li J."/>
        </authorList>
    </citation>
    <scope>NUCLEOTIDE SEQUENCE [LARGE SCALE GENOMIC DNA]</scope>
    <source>
        <strain evidence="6 7">52996</strain>
    </source>
</reference>
<dbReference type="Gene3D" id="3.90.530.10">
    <property type="entry name" value="XPA C-terminal domain"/>
    <property type="match status" value="1"/>
</dbReference>
<organism evidence="6 7">
    <name type="scientific">Cryptosporidium xiaoi</name>
    <dbReference type="NCBI Taxonomy" id="659607"/>
    <lineage>
        <taxon>Eukaryota</taxon>
        <taxon>Sar</taxon>
        <taxon>Alveolata</taxon>
        <taxon>Apicomplexa</taxon>
        <taxon>Conoidasida</taxon>
        <taxon>Coccidia</taxon>
        <taxon>Eucoccidiorida</taxon>
        <taxon>Eimeriorina</taxon>
        <taxon>Cryptosporidiidae</taxon>
        <taxon>Cryptosporidium</taxon>
    </lineage>
</organism>
<feature type="region of interest" description="Disordered" evidence="4">
    <location>
        <begin position="124"/>
        <end position="153"/>
    </location>
</feature>
<proteinExistence type="predicted"/>
<comment type="subcellular location">
    <subcellularLocation>
        <location evidence="1">Nucleus</location>
    </subcellularLocation>
</comment>
<dbReference type="PANTHER" id="PTHR10142">
    <property type="entry name" value="DNA REPAIR PROTEIN COMPLEMENTING XP-A CELLS"/>
    <property type="match status" value="1"/>
</dbReference>
<protein>
    <submittedName>
        <fullName evidence="6">RAD14</fullName>
    </submittedName>
</protein>
<dbReference type="EMBL" id="JAWDEY010000034">
    <property type="protein sequence ID" value="KAK6588285.1"/>
    <property type="molecule type" value="Genomic_DNA"/>
</dbReference>
<keyword evidence="7" id="KW-1185">Reference proteome</keyword>
<evidence type="ECO:0000259" key="5">
    <source>
        <dbReference type="Pfam" id="PF05181"/>
    </source>
</evidence>
<dbReference type="GO" id="GO:0000110">
    <property type="term" value="C:nucleotide-excision repair factor 1 complex"/>
    <property type="evidence" value="ECO:0007669"/>
    <property type="project" value="TreeGrafter"/>
</dbReference>
<gene>
    <name evidence="6" type="ORF">RS030_6766</name>
</gene>
<dbReference type="PANTHER" id="PTHR10142:SF0">
    <property type="entry name" value="DNA REPAIR PROTEIN COMPLEMENTING XP-A CELLS"/>
    <property type="match status" value="1"/>
</dbReference>
<dbReference type="GO" id="GO:0003684">
    <property type="term" value="F:damaged DNA binding"/>
    <property type="evidence" value="ECO:0007669"/>
    <property type="project" value="InterPro"/>
</dbReference>
<dbReference type="Proteomes" id="UP001311799">
    <property type="component" value="Unassembled WGS sequence"/>
</dbReference>
<evidence type="ECO:0000256" key="4">
    <source>
        <dbReference type="SAM" id="MobiDB-lite"/>
    </source>
</evidence>
<evidence type="ECO:0000256" key="1">
    <source>
        <dbReference type="ARBA" id="ARBA00004123"/>
    </source>
</evidence>
<evidence type="ECO:0000256" key="2">
    <source>
        <dbReference type="ARBA" id="ARBA00022833"/>
    </source>
</evidence>
<dbReference type="InterPro" id="IPR009061">
    <property type="entry name" value="DNA-bd_dom_put_sf"/>
</dbReference>
<comment type="caution">
    <text evidence="6">The sequence shown here is derived from an EMBL/GenBank/DDBJ whole genome shotgun (WGS) entry which is preliminary data.</text>
</comment>
<keyword evidence="2" id="KW-0862">Zinc</keyword>
<sequence length="193" mass="22626">MSDRCRNCSLEVGANLSIAIEESLRKVNIFVCKKCFVNGRDDEYSMMTMSNAMNDYALSSQDLTGSHFSIIKKPTSYGRNSFMKLYYKFQVEEAAIKKYGTIEKAQMESENIKERRVQNQINRKFGISGDSKREEKTNKQKKRKIEIENKKRQEKIASYHKHEYGDPINIDESKNLFQKKCKECGFKLIWEEL</sequence>
<evidence type="ECO:0000256" key="3">
    <source>
        <dbReference type="ARBA" id="ARBA00023242"/>
    </source>
</evidence>
<evidence type="ECO:0000313" key="6">
    <source>
        <dbReference type="EMBL" id="KAK6588285.1"/>
    </source>
</evidence>
<dbReference type="InterPro" id="IPR022656">
    <property type="entry name" value="XPA_C"/>
</dbReference>
<dbReference type="GO" id="GO:1901255">
    <property type="term" value="P:nucleotide-excision repair involved in interstrand cross-link repair"/>
    <property type="evidence" value="ECO:0007669"/>
    <property type="project" value="TreeGrafter"/>
</dbReference>
<dbReference type="InterPro" id="IPR000465">
    <property type="entry name" value="XPA/RAD14"/>
</dbReference>
<feature type="domain" description="XPA C-terminal" evidence="5">
    <location>
        <begin position="43"/>
        <end position="91"/>
    </location>
</feature>
<dbReference type="InterPro" id="IPR037129">
    <property type="entry name" value="XPA_sf"/>
</dbReference>
<dbReference type="Pfam" id="PF05181">
    <property type="entry name" value="XPA_C"/>
    <property type="match status" value="1"/>
</dbReference>
<dbReference type="AlphaFoldDB" id="A0AAV9XU53"/>
<dbReference type="SUPFAM" id="SSF46955">
    <property type="entry name" value="Putative DNA-binding domain"/>
    <property type="match status" value="1"/>
</dbReference>
<keyword evidence="3" id="KW-0539">Nucleus</keyword>